<dbReference type="AlphaFoldDB" id="A0A422NDS0"/>
<evidence type="ECO:0000313" key="1">
    <source>
        <dbReference type="EMBL" id="RNF03621.1"/>
    </source>
</evidence>
<dbReference type="Gene3D" id="1.10.240.10">
    <property type="entry name" value="Tyrosyl-Transfer RNA Synthetase"/>
    <property type="match status" value="1"/>
</dbReference>
<dbReference type="Proteomes" id="UP000283634">
    <property type="component" value="Unassembled WGS sequence"/>
</dbReference>
<comment type="caution">
    <text evidence="1">The sequence shown here is derived from an EMBL/GenBank/DDBJ whole genome shotgun (WGS) entry which is preliminary data.</text>
</comment>
<accession>A0A422NDS0</accession>
<sequence>MKCPAPALKELWFKMGSSAEANGVITLHDTEPEVHRKMCRAFSGGGGTLEDMRGKGANRHADVVYQFIRVFCRATILTRRWQRSMAGVGCTAPRSRTLPWMSLYGHVLSEW</sequence>
<keyword evidence="1" id="KW-0436">Ligase</keyword>
<dbReference type="VEuPathDB" id="TriTrypDB:TRSC58_05705"/>
<dbReference type="SUPFAM" id="SSF52374">
    <property type="entry name" value="Nucleotidylyl transferase"/>
    <property type="match status" value="1"/>
</dbReference>
<protein>
    <submittedName>
        <fullName evidence="1">Tryptophanyl-tRNA synthetase</fullName>
    </submittedName>
</protein>
<dbReference type="GeneID" id="40329596"/>
<dbReference type="OrthoDB" id="10261385at2759"/>
<gene>
    <name evidence="1" type="ORF">TraAM80_05663</name>
</gene>
<evidence type="ECO:0000313" key="2">
    <source>
        <dbReference type="Proteomes" id="UP000283634"/>
    </source>
</evidence>
<keyword evidence="2" id="KW-1185">Reference proteome</keyword>
<dbReference type="EMBL" id="MKGL01000189">
    <property type="protein sequence ID" value="RNF03621.1"/>
    <property type="molecule type" value="Genomic_DNA"/>
</dbReference>
<reference evidence="1 2" key="1">
    <citation type="journal article" date="2018" name="BMC Genomics">
        <title>Genomic comparison of Trypanosoma conorhini and Trypanosoma rangeli to Trypanosoma cruzi strains of high and low virulence.</title>
        <authorList>
            <person name="Bradwell K.R."/>
            <person name="Koparde V.N."/>
            <person name="Matveyev A.V."/>
            <person name="Serrano M.G."/>
            <person name="Alves J.M."/>
            <person name="Parikh H."/>
            <person name="Huang B."/>
            <person name="Lee V."/>
            <person name="Espinosa-Alvarez O."/>
            <person name="Ortiz P.A."/>
            <person name="Costa-Martins A.G."/>
            <person name="Teixeira M.M."/>
            <person name="Buck G.A."/>
        </authorList>
    </citation>
    <scope>NUCLEOTIDE SEQUENCE [LARGE SCALE GENOMIC DNA]</scope>
    <source>
        <strain evidence="1 2">AM80</strain>
    </source>
</reference>
<organism evidence="1 2">
    <name type="scientific">Trypanosoma rangeli</name>
    <dbReference type="NCBI Taxonomy" id="5698"/>
    <lineage>
        <taxon>Eukaryota</taxon>
        <taxon>Discoba</taxon>
        <taxon>Euglenozoa</taxon>
        <taxon>Kinetoplastea</taxon>
        <taxon>Metakinetoplastina</taxon>
        <taxon>Trypanosomatida</taxon>
        <taxon>Trypanosomatidae</taxon>
        <taxon>Trypanosoma</taxon>
        <taxon>Herpetosoma</taxon>
    </lineage>
</organism>
<proteinExistence type="predicted"/>
<dbReference type="GO" id="GO:0004812">
    <property type="term" value="F:aminoacyl-tRNA ligase activity"/>
    <property type="evidence" value="ECO:0007669"/>
    <property type="project" value="UniProtKB-KW"/>
</dbReference>
<dbReference type="RefSeq" id="XP_029237626.1">
    <property type="nucleotide sequence ID" value="XM_029382536.1"/>
</dbReference>
<name>A0A422NDS0_TRYRA</name>
<keyword evidence="1" id="KW-0030">Aminoacyl-tRNA synthetase</keyword>